<comment type="caution">
    <text evidence="1">The sequence shown here is derived from an EMBL/GenBank/DDBJ whole genome shotgun (WGS) entry which is preliminary data.</text>
</comment>
<evidence type="ECO:0000313" key="2">
    <source>
        <dbReference type="Proteomes" id="UP000297777"/>
    </source>
</evidence>
<protein>
    <submittedName>
        <fullName evidence="1">Uncharacterized protein</fullName>
    </submittedName>
</protein>
<dbReference type="AlphaFoldDB" id="A0A4Z1EL64"/>
<dbReference type="Proteomes" id="UP000297777">
    <property type="component" value="Unassembled WGS sequence"/>
</dbReference>
<reference evidence="1 2" key="1">
    <citation type="submission" date="2017-12" db="EMBL/GenBank/DDBJ databases">
        <title>Comparative genomics of Botrytis spp.</title>
        <authorList>
            <person name="Valero-Jimenez C.A."/>
            <person name="Tapia P."/>
            <person name="Veloso J."/>
            <person name="Silva-Moreno E."/>
            <person name="Staats M."/>
            <person name="Valdes J.H."/>
            <person name="Van Kan J.A.L."/>
        </authorList>
    </citation>
    <scope>NUCLEOTIDE SEQUENCE [LARGE SCALE GENOMIC DNA]</scope>
    <source>
        <strain evidence="1 2">Bt9001</strain>
    </source>
</reference>
<sequence>MHDPALQLVAAAAHSPRTPPVIISRDSDSRGGLAKFLKCDRQVWLESGLCMILANLAWKLFNVGERGGRPPTFPGFTPIAII</sequence>
<proteinExistence type="predicted"/>
<evidence type="ECO:0000313" key="1">
    <source>
        <dbReference type="EMBL" id="TGO11133.1"/>
    </source>
</evidence>
<gene>
    <name evidence="1" type="ORF">BTUL_0117g00500</name>
</gene>
<keyword evidence="2" id="KW-1185">Reference proteome</keyword>
<name>A0A4Z1EL64_9HELO</name>
<dbReference type="EMBL" id="PQXH01000117">
    <property type="protein sequence ID" value="TGO11133.1"/>
    <property type="molecule type" value="Genomic_DNA"/>
</dbReference>
<organism evidence="1 2">
    <name type="scientific">Botrytis tulipae</name>
    <dbReference type="NCBI Taxonomy" id="87230"/>
    <lineage>
        <taxon>Eukaryota</taxon>
        <taxon>Fungi</taxon>
        <taxon>Dikarya</taxon>
        <taxon>Ascomycota</taxon>
        <taxon>Pezizomycotina</taxon>
        <taxon>Leotiomycetes</taxon>
        <taxon>Helotiales</taxon>
        <taxon>Sclerotiniaceae</taxon>
        <taxon>Botrytis</taxon>
    </lineage>
</organism>
<accession>A0A4Z1EL64</accession>